<dbReference type="CDD" id="cd00052">
    <property type="entry name" value="EH"/>
    <property type="match status" value="1"/>
</dbReference>
<dbReference type="SMART" id="SM00027">
    <property type="entry name" value="EH"/>
    <property type="match status" value="1"/>
</dbReference>
<dbReference type="Pfam" id="PF12763">
    <property type="entry name" value="EH"/>
    <property type="match status" value="1"/>
</dbReference>
<dbReference type="EMBL" id="JACVVK020000286">
    <property type="protein sequence ID" value="KAK7480159.1"/>
    <property type="molecule type" value="Genomic_DNA"/>
</dbReference>
<evidence type="ECO:0000259" key="1">
    <source>
        <dbReference type="PROSITE" id="PS50031"/>
    </source>
</evidence>
<dbReference type="Gene3D" id="1.10.238.10">
    <property type="entry name" value="EF-hand"/>
    <property type="match status" value="1"/>
</dbReference>
<dbReference type="InterPro" id="IPR000261">
    <property type="entry name" value="EH_dom"/>
</dbReference>
<dbReference type="InterPro" id="IPR011992">
    <property type="entry name" value="EF-hand-dom_pair"/>
</dbReference>
<dbReference type="PROSITE" id="PS50031">
    <property type="entry name" value="EH"/>
    <property type="match status" value="1"/>
</dbReference>
<dbReference type="PANTHER" id="PTHR11216">
    <property type="entry name" value="EH DOMAIN"/>
    <property type="match status" value="1"/>
</dbReference>
<dbReference type="PANTHER" id="PTHR11216:SF174">
    <property type="entry name" value="GH06923P"/>
    <property type="match status" value="1"/>
</dbReference>
<feature type="domain" description="EH" evidence="1">
    <location>
        <begin position="10"/>
        <end position="96"/>
    </location>
</feature>
<accession>A0ABD0JZF0</accession>
<evidence type="ECO:0000313" key="3">
    <source>
        <dbReference type="Proteomes" id="UP001519460"/>
    </source>
</evidence>
<sequence length="149" mass="16285">MEGLKLGDLEQQYYAELFQTCDVEGTGKITGMKASELFLASGLNQDALKQIWELCGAKRLGQFGRSQFYIALKLIAVAQAGLPIKLETLNAGKDIPLPKFSAKSNDQGKDKRVACPLPLLENSPTAAVYQDSIGVLCLMEQPHFNSLHN</sequence>
<evidence type="ECO:0000313" key="2">
    <source>
        <dbReference type="EMBL" id="KAK7480159.1"/>
    </source>
</evidence>
<keyword evidence="3" id="KW-1185">Reference proteome</keyword>
<feature type="non-terminal residue" evidence="2">
    <location>
        <position position="149"/>
    </location>
</feature>
<name>A0ABD0JZF0_9CAEN</name>
<dbReference type="SUPFAM" id="SSF47473">
    <property type="entry name" value="EF-hand"/>
    <property type="match status" value="1"/>
</dbReference>
<dbReference type="Proteomes" id="UP001519460">
    <property type="component" value="Unassembled WGS sequence"/>
</dbReference>
<protein>
    <recommendedName>
        <fullName evidence="1">EH domain-containing protein</fullName>
    </recommendedName>
</protein>
<organism evidence="2 3">
    <name type="scientific">Batillaria attramentaria</name>
    <dbReference type="NCBI Taxonomy" id="370345"/>
    <lineage>
        <taxon>Eukaryota</taxon>
        <taxon>Metazoa</taxon>
        <taxon>Spiralia</taxon>
        <taxon>Lophotrochozoa</taxon>
        <taxon>Mollusca</taxon>
        <taxon>Gastropoda</taxon>
        <taxon>Caenogastropoda</taxon>
        <taxon>Sorbeoconcha</taxon>
        <taxon>Cerithioidea</taxon>
        <taxon>Batillariidae</taxon>
        <taxon>Batillaria</taxon>
    </lineage>
</organism>
<proteinExistence type="predicted"/>
<dbReference type="AlphaFoldDB" id="A0ABD0JZF0"/>
<gene>
    <name evidence="2" type="ORF">BaRGS_00028544</name>
</gene>
<reference evidence="2 3" key="1">
    <citation type="journal article" date="2023" name="Sci. Data">
        <title>Genome assembly of the Korean intertidal mud-creeper Batillaria attramentaria.</title>
        <authorList>
            <person name="Patra A.K."/>
            <person name="Ho P.T."/>
            <person name="Jun S."/>
            <person name="Lee S.J."/>
            <person name="Kim Y."/>
            <person name="Won Y.J."/>
        </authorList>
    </citation>
    <scope>NUCLEOTIDE SEQUENCE [LARGE SCALE GENOMIC DNA]</scope>
    <source>
        <strain evidence="2">Wonlab-2016</strain>
    </source>
</reference>
<comment type="caution">
    <text evidence="2">The sequence shown here is derived from an EMBL/GenBank/DDBJ whole genome shotgun (WGS) entry which is preliminary data.</text>
</comment>